<evidence type="ECO:0000313" key="3">
    <source>
        <dbReference type="EMBL" id="GHE19467.1"/>
    </source>
</evidence>
<dbReference type="Gene3D" id="3.30.70.100">
    <property type="match status" value="1"/>
</dbReference>
<name>A0ABQ3HP57_9ACTN</name>
<evidence type="ECO:0000259" key="2">
    <source>
        <dbReference type="PROSITE" id="PS50846"/>
    </source>
</evidence>
<dbReference type="Pfam" id="PF00403">
    <property type="entry name" value="HMA"/>
    <property type="match status" value="1"/>
</dbReference>
<dbReference type="InterPro" id="IPR006121">
    <property type="entry name" value="HMA_dom"/>
</dbReference>
<dbReference type="SUPFAM" id="SSF55008">
    <property type="entry name" value="HMA, heavy metal-associated domain"/>
    <property type="match status" value="1"/>
</dbReference>
<proteinExistence type="predicted"/>
<dbReference type="CDD" id="cd00371">
    <property type="entry name" value="HMA"/>
    <property type="match status" value="1"/>
</dbReference>
<dbReference type="EMBL" id="BNAD01000027">
    <property type="protein sequence ID" value="GHE19467.1"/>
    <property type="molecule type" value="Genomic_DNA"/>
</dbReference>
<dbReference type="PROSITE" id="PS50846">
    <property type="entry name" value="HMA_2"/>
    <property type="match status" value="1"/>
</dbReference>
<reference evidence="4" key="1">
    <citation type="journal article" date="2019" name="Int. J. Syst. Evol. Microbiol.">
        <title>The Global Catalogue of Microorganisms (GCM) 10K type strain sequencing project: providing services to taxonomists for standard genome sequencing and annotation.</title>
        <authorList>
            <consortium name="The Broad Institute Genomics Platform"/>
            <consortium name="The Broad Institute Genome Sequencing Center for Infectious Disease"/>
            <person name="Wu L."/>
            <person name="Ma J."/>
        </authorList>
    </citation>
    <scope>NUCLEOTIDE SEQUENCE [LARGE SCALE GENOMIC DNA]</scope>
    <source>
        <strain evidence="4">CGMCC 1.12791</strain>
    </source>
</reference>
<comment type="caution">
    <text evidence="3">The sequence shown here is derived from an EMBL/GenBank/DDBJ whole genome shotgun (WGS) entry which is preliminary data.</text>
</comment>
<dbReference type="InterPro" id="IPR017969">
    <property type="entry name" value="Heavy-metal-associated_CS"/>
</dbReference>
<organism evidence="3 4">
    <name type="scientific">Nocardioides flavus</name>
    <name type="common">ex Wang et al. 2016</name>
    <dbReference type="NCBI Taxonomy" id="2058780"/>
    <lineage>
        <taxon>Bacteria</taxon>
        <taxon>Bacillati</taxon>
        <taxon>Actinomycetota</taxon>
        <taxon>Actinomycetes</taxon>
        <taxon>Propionibacteriales</taxon>
        <taxon>Nocardioidaceae</taxon>
        <taxon>Nocardioides</taxon>
    </lineage>
</organism>
<keyword evidence="4" id="KW-1185">Reference proteome</keyword>
<dbReference type="InterPro" id="IPR036163">
    <property type="entry name" value="HMA_dom_sf"/>
</dbReference>
<gene>
    <name evidence="3" type="ORF">GCM10011376_40770</name>
</gene>
<keyword evidence="1" id="KW-0479">Metal-binding</keyword>
<feature type="domain" description="HMA" evidence="2">
    <location>
        <begin position="57"/>
        <end position="126"/>
    </location>
</feature>
<sequence>MTTPDTSRDLQLLDASADGGGCGCGGCGCGADAETMSSGGMTPESTAAAATKETNMTTTTYSVTGMTCGHCASAVTSELKTLDGVTDVTVDLVADGTSLVTVTSTKTLDQARVAAALDEAGDYQLA</sequence>
<evidence type="ECO:0000256" key="1">
    <source>
        <dbReference type="ARBA" id="ARBA00022723"/>
    </source>
</evidence>
<dbReference type="PROSITE" id="PS01047">
    <property type="entry name" value="HMA_1"/>
    <property type="match status" value="1"/>
</dbReference>
<accession>A0ABQ3HP57</accession>
<dbReference type="Proteomes" id="UP000597341">
    <property type="component" value="Unassembled WGS sequence"/>
</dbReference>
<protein>
    <recommendedName>
        <fullName evidence="2">HMA domain-containing protein</fullName>
    </recommendedName>
</protein>
<evidence type="ECO:0000313" key="4">
    <source>
        <dbReference type="Proteomes" id="UP000597341"/>
    </source>
</evidence>